<keyword evidence="4" id="KW-0808">Transferase</keyword>
<dbReference type="PANTHER" id="PTHR43047">
    <property type="entry name" value="TWO-COMPONENT HISTIDINE PROTEIN KINASE"/>
    <property type="match status" value="1"/>
</dbReference>
<feature type="domain" description="Response regulatory" evidence="10">
    <location>
        <begin position="7"/>
        <end position="123"/>
    </location>
</feature>
<dbReference type="PROSITE" id="PS50110">
    <property type="entry name" value="RESPONSE_REGULATORY"/>
    <property type="match status" value="1"/>
</dbReference>
<dbReference type="FunFam" id="3.30.565.10:FF:000006">
    <property type="entry name" value="Sensor histidine kinase WalK"/>
    <property type="match status" value="1"/>
</dbReference>
<reference evidence="11 12" key="1">
    <citation type="submission" date="2018-12" db="EMBL/GenBank/DDBJ databases">
        <title>Genome Sequence of Candidatus Viridilinea halotolerans isolated from saline sulfide-rich spring.</title>
        <authorList>
            <person name="Grouzdev D.S."/>
            <person name="Burganskaya E.I."/>
            <person name="Krutkina M.S."/>
            <person name="Sukhacheva M.V."/>
            <person name="Gorlenko V.M."/>
        </authorList>
    </citation>
    <scope>NUCLEOTIDE SEQUENCE [LARGE SCALE GENOMIC DNA]</scope>
    <source>
        <strain evidence="11">Chok-6</strain>
    </source>
</reference>
<dbReference type="InterPro" id="IPR001789">
    <property type="entry name" value="Sig_transdc_resp-reg_receiver"/>
</dbReference>
<dbReference type="InterPro" id="IPR036890">
    <property type="entry name" value="HATPase_C_sf"/>
</dbReference>
<dbReference type="SUPFAM" id="SSF55874">
    <property type="entry name" value="ATPase domain of HSP90 chaperone/DNA topoisomerase II/histidine kinase"/>
    <property type="match status" value="1"/>
</dbReference>
<evidence type="ECO:0000256" key="2">
    <source>
        <dbReference type="ARBA" id="ARBA00012438"/>
    </source>
</evidence>
<evidence type="ECO:0000256" key="8">
    <source>
        <dbReference type="SAM" id="Coils"/>
    </source>
</evidence>
<dbReference type="InterPro" id="IPR003661">
    <property type="entry name" value="HisK_dim/P_dom"/>
</dbReference>
<dbReference type="SMART" id="SM00388">
    <property type="entry name" value="HisKA"/>
    <property type="match status" value="1"/>
</dbReference>
<comment type="catalytic activity">
    <reaction evidence="1">
        <text>ATP + protein L-histidine = ADP + protein N-phospho-L-histidine.</text>
        <dbReference type="EC" id="2.7.13.3"/>
    </reaction>
</comment>
<dbReference type="InterPro" id="IPR011006">
    <property type="entry name" value="CheY-like_superfamily"/>
</dbReference>
<dbReference type="InterPro" id="IPR004358">
    <property type="entry name" value="Sig_transdc_His_kin-like_C"/>
</dbReference>
<dbReference type="EC" id="2.7.13.3" evidence="2"/>
<proteinExistence type="predicted"/>
<dbReference type="SUPFAM" id="SSF47384">
    <property type="entry name" value="Homodimeric domain of signal transducing histidine kinase"/>
    <property type="match status" value="1"/>
</dbReference>
<gene>
    <name evidence="11" type="ORF">EI684_09675</name>
</gene>
<dbReference type="GO" id="GO:0009927">
    <property type="term" value="F:histidine phosphotransfer kinase activity"/>
    <property type="evidence" value="ECO:0007669"/>
    <property type="project" value="TreeGrafter"/>
</dbReference>
<dbReference type="CDD" id="cd00082">
    <property type="entry name" value="HisKA"/>
    <property type="match status" value="1"/>
</dbReference>
<dbReference type="Pfam" id="PF00512">
    <property type="entry name" value="HisKA"/>
    <property type="match status" value="1"/>
</dbReference>
<keyword evidence="6" id="KW-0902">Two-component regulatory system</keyword>
<feature type="domain" description="Histidine kinase" evidence="9">
    <location>
        <begin position="178"/>
        <end position="394"/>
    </location>
</feature>
<dbReference type="Proteomes" id="UP000280307">
    <property type="component" value="Unassembled WGS sequence"/>
</dbReference>
<dbReference type="PRINTS" id="PR00344">
    <property type="entry name" value="BCTRLSENSOR"/>
</dbReference>
<name>A0A426U0Z0_9CHLR</name>
<dbReference type="SMART" id="SM00448">
    <property type="entry name" value="REC"/>
    <property type="match status" value="1"/>
</dbReference>
<keyword evidence="5 11" id="KW-0418">Kinase</keyword>
<dbReference type="GO" id="GO:0005886">
    <property type="term" value="C:plasma membrane"/>
    <property type="evidence" value="ECO:0007669"/>
    <property type="project" value="TreeGrafter"/>
</dbReference>
<evidence type="ECO:0000313" key="11">
    <source>
        <dbReference type="EMBL" id="RRR72831.1"/>
    </source>
</evidence>
<evidence type="ECO:0000256" key="5">
    <source>
        <dbReference type="ARBA" id="ARBA00022777"/>
    </source>
</evidence>
<protein>
    <recommendedName>
        <fullName evidence="2">histidine kinase</fullName>
        <ecNumber evidence="2">2.7.13.3</ecNumber>
    </recommendedName>
</protein>
<feature type="coiled-coil region" evidence="8">
    <location>
        <begin position="144"/>
        <end position="171"/>
    </location>
</feature>
<dbReference type="Gene3D" id="1.10.287.130">
    <property type="match status" value="1"/>
</dbReference>
<dbReference type="GO" id="GO:0000155">
    <property type="term" value="F:phosphorelay sensor kinase activity"/>
    <property type="evidence" value="ECO:0007669"/>
    <property type="project" value="InterPro"/>
</dbReference>
<dbReference type="Gene3D" id="3.40.50.2300">
    <property type="match status" value="1"/>
</dbReference>
<evidence type="ECO:0000256" key="1">
    <source>
        <dbReference type="ARBA" id="ARBA00000085"/>
    </source>
</evidence>
<dbReference type="Gene3D" id="3.30.565.10">
    <property type="entry name" value="Histidine kinase-like ATPase, C-terminal domain"/>
    <property type="match status" value="1"/>
</dbReference>
<dbReference type="AlphaFoldDB" id="A0A426U0Z0"/>
<evidence type="ECO:0000259" key="10">
    <source>
        <dbReference type="PROSITE" id="PS50110"/>
    </source>
</evidence>
<comment type="caution">
    <text evidence="11">The sequence shown here is derived from an EMBL/GenBank/DDBJ whole genome shotgun (WGS) entry which is preliminary data.</text>
</comment>
<sequence length="394" mass="43431">MSEAQPKILYIEDNHDNQRLVQRVLGARGYQLSIAEDGPAGLTLARESQPALILVDLGIPGLDGYETTTRLRSMAHLHGVPIVALTADDSPGSRERALVAGCDGFLSKPIDARQLPAQIAEFIGGRREQVATPHEETTLLRAYNQKLVERLEQQVRELSAANNELQELDRLKSQFLSSLSHELRTPLTALIGYLDLFDRGMLGELDPFQREAITVMRRSGELLATQLNNLLYFQELRGRPLNRQLVNPVEIVQALSSQMSQAAQDKLVSFEALVGEITPTMLDPAAFDQLVRVLLDNAIKFTPEGGHVRIVLHSDATRLIVRVEDSGPGIAAEHLNKIFLPFYYIEQPFQVNRPGAGLGLAIARHIAEAHGGQITVRSQPDQGCVFSVVLPRVG</sequence>
<dbReference type="EMBL" id="RSAS01000372">
    <property type="protein sequence ID" value="RRR72831.1"/>
    <property type="molecule type" value="Genomic_DNA"/>
</dbReference>
<feature type="modified residue" description="4-aspartylphosphate" evidence="7">
    <location>
        <position position="56"/>
    </location>
</feature>
<dbReference type="Pfam" id="PF02518">
    <property type="entry name" value="HATPase_c"/>
    <property type="match status" value="1"/>
</dbReference>
<dbReference type="SMART" id="SM00387">
    <property type="entry name" value="HATPase_c"/>
    <property type="match status" value="1"/>
</dbReference>
<evidence type="ECO:0000256" key="4">
    <source>
        <dbReference type="ARBA" id="ARBA00022679"/>
    </source>
</evidence>
<evidence type="ECO:0000259" key="9">
    <source>
        <dbReference type="PROSITE" id="PS50109"/>
    </source>
</evidence>
<keyword evidence="3 7" id="KW-0597">Phosphoprotein</keyword>
<dbReference type="InterPro" id="IPR005467">
    <property type="entry name" value="His_kinase_dom"/>
</dbReference>
<dbReference type="PANTHER" id="PTHR43047:SF72">
    <property type="entry name" value="OSMOSENSING HISTIDINE PROTEIN KINASE SLN1"/>
    <property type="match status" value="1"/>
</dbReference>
<dbReference type="CDD" id="cd00075">
    <property type="entry name" value="HATPase"/>
    <property type="match status" value="1"/>
</dbReference>
<evidence type="ECO:0000313" key="12">
    <source>
        <dbReference type="Proteomes" id="UP000280307"/>
    </source>
</evidence>
<accession>A0A426U0Z0</accession>
<keyword evidence="8" id="KW-0175">Coiled coil</keyword>
<evidence type="ECO:0000256" key="6">
    <source>
        <dbReference type="ARBA" id="ARBA00023012"/>
    </source>
</evidence>
<dbReference type="Pfam" id="PF00072">
    <property type="entry name" value="Response_reg"/>
    <property type="match status" value="1"/>
</dbReference>
<evidence type="ECO:0000256" key="3">
    <source>
        <dbReference type="ARBA" id="ARBA00022553"/>
    </source>
</evidence>
<dbReference type="PROSITE" id="PS50109">
    <property type="entry name" value="HIS_KIN"/>
    <property type="match status" value="1"/>
</dbReference>
<evidence type="ECO:0000256" key="7">
    <source>
        <dbReference type="PROSITE-ProRule" id="PRU00169"/>
    </source>
</evidence>
<organism evidence="11 12">
    <name type="scientific">Candidatus Viridilinea halotolerans</name>
    <dbReference type="NCBI Taxonomy" id="2491704"/>
    <lineage>
        <taxon>Bacteria</taxon>
        <taxon>Bacillati</taxon>
        <taxon>Chloroflexota</taxon>
        <taxon>Chloroflexia</taxon>
        <taxon>Chloroflexales</taxon>
        <taxon>Chloroflexineae</taxon>
        <taxon>Oscillochloridaceae</taxon>
        <taxon>Candidatus Viridilinea</taxon>
    </lineage>
</organism>
<dbReference type="InterPro" id="IPR036097">
    <property type="entry name" value="HisK_dim/P_sf"/>
</dbReference>
<dbReference type="InterPro" id="IPR003594">
    <property type="entry name" value="HATPase_dom"/>
</dbReference>
<dbReference type="SUPFAM" id="SSF52172">
    <property type="entry name" value="CheY-like"/>
    <property type="match status" value="1"/>
</dbReference>